<dbReference type="EMBL" id="JAAVTK010000003">
    <property type="protein sequence ID" value="NKI89005.1"/>
    <property type="molecule type" value="Genomic_DNA"/>
</dbReference>
<dbReference type="RefSeq" id="WP_168672636.1">
    <property type="nucleotide sequence ID" value="NZ_JAAVTK010000003.1"/>
</dbReference>
<keyword evidence="2" id="KW-1185">Reference proteome</keyword>
<sequence length="92" mass="9122">MAASANSPVRSIVLLASAARLQLFPNPAIGGQTALVGTLPGTLVRVFDGMGRTVTTAPADATGTATLKLSAGLASGVYVVRAGTAALRLTVE</sequence>
<evidence type="ECO:0000313" key="1">
    <source>
        <dbReference type="EMBL" id="NKI89005.1"/>
    </source>
</evidence>
<reference evidence="1 2" key="1">
    <citation type="submission" date="2020-03" db="EMBL/GenBank/DDBJ databases">
        <title>Genomic Encyclopedia of Type Strains, Phase IV (KMG-V): Genome sequencing to study the core and pangenomes of soil and plant-associated prokaryotes.</title>
        <authorList>
            <person name="Whitman W."/>
        </authorList>
    </citation>
    <scope>NUCLEOTIDE SEQUENCE [LARGE SCALE GENOMIC DNA]</scope>
    <source>
        <strain evidence="1 2">1B</strain>
    </source>
</reference>
<dbReference type="Proteomes" id="UP000717634">
    <property type="component" value="Unassembled WGS sequence"/>
</dbReference>
<comment type="caution">
    <text evidence="1">The sequence shown here is derived from an EMBL/GenBank/DDBJ whole genome shotgun (WGS) entry which is preliminary data.</text>
</comment>
<accession>A0ABX1HGN1</accession>
<name>A0ABX1HGN1_9BACT</name>
<gene>
    <name evidence="1" type="ORF">HBN54_001598</name>
</gene>
<protein>
    <recommendedName>
        <fullName evidence="3">T9SS type A sorting domain-containing protein</fullName>
    </recommendedName>
</protein>
<evidence type="ECO:0000313" key="2">
    <source>
        <dbReference type="Proteomes" id="UP000717634"/>
    </source>
</evidence>
<evidence type="ECO:0008006" key="3">
    <source>
        <dbReference type="Google" id="ProtNLM"/>
    </source>
</evidence>
<dbReference type="NCBIfam" id="TIGR04183">
    <property type="entry name" value="Por_Secre_tail"/>
    <property type="match status" value="1"/>
</dbReference>
<proteinExistence type="predicted"/>
<organism evidence="1 2">
    <name type="scientific">Hymenobacter artigasi</name>
    <dbReference type="NCBI Taxonomy" id="2719616"/>
    <lineage>
        <taxon>Bacteria</taxon>
        <taxon>Pseudomonadati</taxon>
        <taxon>Bacteroidota</taxon>
        <taxon>Cytophagia</taxon>
        <taxon>Cytophagales</taxon>
        <taxon>Hymenobacteraceae</taxon>
        <taxon>Hymenobacter</taxon>
    </lineage>
</organism>
<dbReference type="InterPro" id="IPR026444">
    <property type="entry name" value="Secre_tail"/>
</dbReference>